<reference evidence="1" key="1">
    <citation type="journal article" date="2019" name="bioRxiv">
        <title>The Genome of the Zebra Mussel, Dreissena polymorpha: A Resource for Invasive Species Research.</title>
        <authorList>
            <person name="McCartney M.A."/>
            <person name="Auch B."/>
            <person name="Kono T."/>
            <person name="Mallez S."/>
            <person name="Zhang Y."/>
            <person name="Obille A."/>
            <person name="Becker A."/>
            <person name="Abrahante J.E."/>
            <person name="Garbe J."/>
            <person name="Badalamenti J.P."/>
            <person name="Herman A."/>
            <person name="Mangelson H."/>
            <person name="Liachko I."/>
            <person name="Sullivan S."/>
            <person name="Sone E.D."/>
            <person name="Koren S."/>
            <person name="Silverstein K.A.T."/>
            <person name="Beckman K.B."/>
            <person name="Gohl D.M."/>
        </authorList>
    </citation>
    <scope>NUCLEOTIDE SEQUENCE</scope>
    <source>
        <strain evidence="1">Duluth1</strain>
        <tissue evidence="1">Whole animal</tissue>
    </source>
</reference>
<comment type="caution">
    <text evidence="1">The sequence shown here is derived from an EMBL/GenBank/DDBJ whole genome shotgun (WGS) entry which is preliminary data.</text>
</comment>
<name>A0A9D4RDV4_DREPO</name>
<organism evidence="1 2">
    <name type="scientific">Dreissena polymorpha</name>
    <name type="common">Zebra mussel</name>
    <name type="synonym">Mytilus polymorpha</name>
    <dbReference type="NCBI Taxonomy" id="45954"/>
    <lineage>
        <taxon>Eukaryota</taxon>
        <taxon>Metazoa</taxon>
        <taxon>Spiralia</taxon>
        <taxon>Lophotrochozoa</taxon>
        <taxon>Mollusca</taxon>
        <taxon>Bivalvia</taxon>
        <taxon>Autobranchia</taxon>
        <taxon>Heteroconchia</taxon>
        <taxon>Euheterodonta</taxon>
        <taxon>Imparidentia</taxon>
        <taxon>Neoheterodontei</taxon>
        <taxon>Myida</taxon>
        <taxon>Dreissenoidea</taxon>
        <taxon>Dreissenidae</taxon>
        <taxon>Dreissena</taxon>
    </lineage>
</organism>
<sequence>MYMYRISAEVTQFKEGINQVFGLWDIMASHPEVCLPLLSRAPEPLTRTTLRDLFEPVYSVAGSNNRAQEEETVYAWEAFLQDIEGVLCCP</sequence>
<gene>
    <name evidence="1" type="ORF">DPMN_027887</name>
</gene>
<reference evidence="1" key="2">
    <citation type="submission" date="2020-11" db="EMBL/GenBank/DDBJ databases">
        <authorList>
            <person name="McCartney M.A."/>
            <person name="Auch B."/>
            <person name="Kono T."/>
            <person name="Mallez S."/>
            <person name="Becker A."/>
            <person name="Gohl D.M."/>
            <person name="Silverstein K.A.T."/>
            <person name="Koren S."/>
            <person name="Bechman K.B."/>
            <person name="Herman A."/>
            <person name="Abrahante J.E."/>
            <person name="Garbe J."/>
        </authorList>
    </citation>
    <scope>NUCLEOTIDE SEQUENCE</scope>
    <source>
        <strain evidence="1">Duluth1</strain>
        <tissue evidence="1">Whole animal</tissue>
    </source>
</reference>
<evidence type="ECO:0000313" key="2">
    <source>
        <dbReference type="Proteomes" id="UP000828390"/>
    </source>
</evidence>
<accession>A0A9D4RDV4</accession>
<dbReference type="Proteomes" id="UP000828390">
    <property type="component" value="Unassembled WGS sequence"/>
</dbReference>
<protein>
    <submittedName>
        <fullName evidence="1">Uncharacterized protein</fullName>
    </submittedName>
</protein>
<keyword evidence="2" id="KW-1185">Reference proteome</keyword>
<evidence type="ECO:0000313" key="1">
    <source>
        <dbReference type="EMBL" id="KAH3864856.1"/>
    </source>
</evidence>
<proteinExistence type="predicted"/>
<dbReference type="EMBL" id="JAIWYP010000002">
    <property type="protein sequence ID" value="KAH3864856.1"/>
    <property type="molecule type" value="Genomic_DNA"/>
</dbReference>
<dbReference type="AlphaFoldDB" id="A0A9D4RDV4"/>